<keyword evidence="1" id="KW-0472">Membrane</keyword>
<keyword evidence="1" id="KW-1133">Transmembrane helix</keyword>
<dbReference type="Proteomes" id="UP000827549">
    <property type="component" value="Chromosome 3"/>
</dbReference>
<keyword evidence="1" id="KW-0812">Transmembrane</keyword>
<feature type="signal peptide" evidence="2">
    <location>
        <begin position="1"/>
        <end position="21"/>
    </location>
</feature>
<sequence>MRSCLLAVLVLAGALLSTVLAAPAQARFASPASFFFSRPGPPRLAPPPNDDELLSASWTPNTPFRAHSVVWHGARQYVAKRGHISDPQFDLRLWTPKPDDDAEDSYAYVGPMLHAAPPGAANATTSAGPTPLTDSSIDTYTIIACSVAGGLLLVLAVALAFVYRYYHPQHLRERAPYPRTHIAQSHSIDSTHKGSVRSFLTEPMEAIVDHHDIDPGLASIDETAAPPPKVRRVLGIDGWKP</sequence>
<dbReference type="GeneID" id="87807189"/>
<organism evidence="3 4">
    <name type="scientific">Vanrija pseudolonga</name>
    <dbReference type="NCBI Taxonomy" id="143232"/>
    <lineage>
        <taxon>Eukaryota</taxon>
        <taxon>Fungi</taxon>
        <taxon>Dikarya</taxon>
        <taxon>Basidiomycota</taxon>
        <taxon>Agaricomycotina</taxon>
        <taxon>Tremellomycetes</taxon>
        <taxon>Trichosporonales</taxon>
        <taxon>Trichosporonaceae</taxon>
        <taxon>Vanrija</taxon>
    </lineage>
</organism>
<evidence type="ECO:0000256" key="1">
    <source>
        <dbReference type="SAM" id="Phobius"/>
    </source>
</evidence>
<dbReference type="RefSeq" id="XP_062626461.1">
    <property type="nucleotide sequence ID" value="XM_062770477.1"/>
</dbReference>
<feature type="chain" id="PRO_5042077972" evidence="2">
    <location>
        <begin position="22"/>
        <end position="241"/>
    </location>
</feature>
<reference evidence="3" key="1">
    <citation type="submission" date="2023-10" db="EMBL/GenBank/DDBJ databases">
        <authorList>
            <person name="Noh H."/>
        </authorList>
    </citation>
    <scope>NUCLEOTIDE SEQUENCE</scope>
    <source>
        <strain evidence="3">DUCC4014</strain>
    </source>
</reference>
<accession>A0AAF1BL60</accession>
<name>A0AAF1BL60_9TREE</name>
<evidence type="ECO:0000313" key="3">
    <source>
        <dbReference type="EMBL" id="WOO80429.1"/>
    </source>
</evidence>
<proteinExistence type="predicted"/>
<feature type="transmembrane region" description="Helical" evidence="1">
    <location>
        <begin position="140"/>
        <end position="166"/>
    </location>
</feature>
<keyword evidence="2" id="KW-0732">Signal</keyword>
<evidence type="ECO:0000256" key="2">
    <source>
        <dbReference type="SAM" id="SignalP"/>
    </source>
</evidence>
<dbReference type="EMBL" id="CP086716">
    <property type="protein sequence ID" value="WOO80429.1"/>
    <property type="molecule type" value="Genomic_DNA"/>
</dbReference>
<evidence type="ECO:0000313" key="4">
    <source>
        <dbReference type="Proteomes" id="UP000827549"/>
    </source>
</evidence>
<dbReference type="AlphaFoldDB" id="A0AAF1BL60"/>
<keyword evidence="4" id="KW-1185">Reference proteome</keyword>
<gene>
    <name evidence="3" type="ORF">LOC62_03G003948</name>
</gene>
<protein>
    <submittedName>
        <fullName evidence="3">Uncharacterized protein</fullName>
    </submittedName>
</protein>